<keyword evidence="3" id="KW-1185">Reference proteome</keyword>
<protein>
    <submittedName>
        <fullName evidence="2">Uncharacterized protein</fullName>
    </submittedName>
</protein>
<comment type="caution">
    <text evidence="2">The sequence shown here is derived from an EMBL/GenBank/DDBJ whole genome shotgun (WGS) entry which is preliminary data.</text>
</comment>
<dbReference type="Proteomes" id="UP000252707">
    <property type="component" value="Unassembled WGS sequence"/>
</dbReference>
<evidence type="ECO:0000313" key="2">
    <source>
        <dbReference type="EMBL" id="RCX31175.1"/>
    </source>
</evidence>
<accession>A0A369CDG5</accession>
<feature type="region of interest" description="Disordered" evidence="1">
    <location>
        <begin position="87"/>
        <end position="107"/>
    </location>
</feature>
<dbReference type="EMBL" id="QPJY01000003">
    <property type="protein sequence ID" value="RCX31175.1"/>
    <property type="molecule type" value="Genomic_DNA"/>
</dbReference>
<name>A0A369CDG5_9GAMM</name>
<gene>
    <name evidence="2" type="ORF">DFQ59_103139</name>
</gene>
<dbReference type="RefSeq" id="WP_211314854.1">
    <property type="nucleotide sequence ID" value="NZ_QPJY01000003.1"/>
</dbReference>
<reference evidence="2 3" key="1">
    <citation type="submission" date="2018-07" db="EMBL/GenBank/DDBJ databases">
        <title>Genomic Encyclopedia of Type Strains, Phase IV (KMG-IV): sequencing the most valuable type-strain genomes for metagenomic binning, comparative biology and taxonomic classification.</title>
        <authorList>
            <person name="Goeker M."/>
        </authorList>
    </citation>
    <scope>NUCLEOTIDE SEQUENCE [LARGE SCALE GENOMIC DNA]</scope>
    <source>
        <strain evidence="2 3">DSM 26407</strain>
    </source>
</reference>
<proteinExistence type="predicted"/>
<evidence type="ECO:0000313" key="3">
    <source>
        <dbReference type="Proteomes" id="UP000252707"/>
    </source>
</evidence>
<evidence type="ECO:0000256" key="1">
    <source>
        <dbReference type="SAM" id="MobiDB-lite"/>
    </source>
</evidence>
<dbReference type="AlphaFoldDB" id="A0A369CDG5"/>
<organism evidence="2 3">
    <name type="scientific">Thioalbus denitrificans</name>
    <dbReference type="NCBI Taxonomy" id="547122"/>
    <lineage>
        <taxon>Bacteria</taxon>
        <taxon>Pseudomonadati</taxon>
        <taxon>Pseudomonadota</taxon>
        <taxon>Gammaproteobacteria</taxon>
        <taxon>Chromatiales</taxon>
        <taxon>Ectothiorhodospiraceae</taxon>
        <taxon>Thioalbus</taxon>
    </lineage>
</organism>
<sequence>MKRTGRHCLLLACILADGNRLVVSVYAIRELRIGGKCTLHDVEAAVFPGRIRQILGLSALNRAAPFIFPVEPPQLVLSHCSGLAEAGAEPLADSTRPPGDESPTSLR</sequence>